<dbReference type="InterPro" id="IPR036397">
    <property type="entry name" value="RNaseH_sf"/>
</dbReference>
<dbReference type="EMBL" id="BGZK01003576">
    <property type="protein sequence ID" value="GBP02709.1"/>
    <property type="molecule type" value="Genomic_DNA"/>
</dbReference>
<evidence type="ECO:0000313" key="2">
    <source>
        <dbReference type="EMBL" id="GBP02709.1"/>
    </source>
</evidence>
<name>A0A4C1SKP9_EUMVA</name>
<dbReference type="OrthoDB" id="7490867at2759"/>
<dbReference type="Gene3D" id="3.30.420.10">
    <property type="entry name" value="Ribonuclease H-like superfamily/Ribonuclease H"/>
    <property type="match status" value="1"/>
</dbReference>
<dbReference type="InterPro" id="IPR012337">
    <property type="entry name" value="RNaseH-like_sf"/>
</dbReference>
<dbReference type="GO" id="GO:0003676">
    <property type="term" value="F:nucleic acid binding"/>
    <property type="evidence" value="ECO:0007669"/>
    <property type="project" value="InterPro"/>
</dbReference>
<dbReference type="Proteomes" id="UP000299102">
    <property type="component" value="Unassembled WGS sequence"/>
</dbReference>
<feature type="domain" description="RNase H type-1" evidence="1">
    <location>
        <begin position="1"/>
        <end position="79"/>
    </location>
</feature>
<dbReference type="InterPro" id="IPR002156">
    <property type="entry name" value="RNaseH_domain"/>
</dbReference>
<dbReference type="CDD" id="cd09276">
    <property type="entry name" value="Rnase_HI_RT_non_LTR"/>
    <property type="match status" value="1"/>
</dbReference>
<dbReference type="AlphaFoldDB" id="A0A4C1SKP9"/>
<evidence type="ECO:0000313" key="3">
    <source>
        <dbReference type="Proteomes" id="UP000299102"/>
    </source>
</evidence>
<comment type="caution">
    <text evidence="2">The sequence shown here is derived from an EMBL/GenBank/DDBJ whole genome shotgun (WGS) entry which is preliminary data.</text>
</comment>
<dbReference type="SUPFAM" id="SSF53098">
    <property type="entry name" value="Ribonuclease H-like"/>
    <property type="match status" value="1"/>
</dbReference>
<gene>
    <name evidence="2" type="ORF">EVAR_69444_1</name>
</gene>
<proteinExistence type="predicted"/>
<evidence type="ECO:0000259" key="1">
    <source>
        <dbReference type="PROSITE" id="PS50879"/>
    </source>
</evidence>
<reference evidence="2 3" key="1">
    <citation type="journal article" date="2019" name="Commun. Biol.">
        <title>The bagworm genome reveals a unique fibroin gene that provides high tensile strength.</title>
        <authorList>
            <person name="Kono N."/>
            <person name="Nakamura H."/>
            <person name="Ohtoshi R."/>
            <person name="Tomita M."/>
            <person name="Numata K."/>
            <person name="Arakawa K."/>
        </authorList>
    </citation>
    <scope>NUCLEOTIDE SEQUENCE [LARGE SCALE GENOMIC DNA]</scope>
</reference>
<accession>A0A4C1SKP9</accession>
<organism evidence="2 3">
    <name type="scientific">Eumeta variegata</name>
    <name type="common">Bagworm moth</name>
    <name type="synonym">Eumeta japonica</name>
    <dbReference type="NCBI Taxonomy" id="151549"/>
    <lineage>
        <taxon>Eukaryota</taxon>
        <taxon>Metazoa</taxon>
        <taxon>Ecdysozoa</taxon>
        <taxon>Arthropoda</taxon>
        <taxon>Hexapoda</taxon>
        <taxon>Insecta</taxon>
        <taxon>Pterygota</taxon>
        <taxon>Neoptera</taxon>
        <taxon>Endopterygota</taxon>
        <taxon>Lepidoptera</taxon>
        <taxon>Glossata</taxon>
        <taxon>Ditrysia</taxon>
        <taxon>Tineoidea</taxon>
        <taxon>Psychidae</taxon>
        <taxon>Oiketicinae</taxon>
        <taxon>Eumeta</taxon>
    </lineage>
</organism>
<dbReference type="GO" id="GO:0004523">
    <property type="term" value="F:RNA-DNA hybrid ribonuclease activity"/>
    <property type="evidence" value="ECO:0007669"/>
    <property type="project" value="InterPro"/>
</dbReference>
<dbReference type="PROSITE" id="PS50879">
    <property type="entry name" value="RNASE_H_1"/>
    <property type="match status" value="1"/>
</dbReference>
<sequence length="125" mass="13892">MAAIKTTFQHSANMGKKSLICTDSLSAVKALRENRNDTFQEMLCFGEDFRGKIILLWVPSHMGITGNEHADVGAREALELPEVTEVPCFAKNSRDPSGHGKTTNSYEDLNMMADYQESNALPWLV</sequence>
<protein>
    <recommendedName>
        <fullName evidence="1">RNase H type-1 domain-containing protein</fullName>
    </recommendedName>
</protein>
<keyword evidence="3" id="KW-1185">Reference proteome</keyword>